<dbReference type="Pfam" id="PF01937">
    <property type="entry name" value="ARMT1-like_dom"/>
    <property type="match status" value="1"/>
</dbReference>
<dbReference type="SUPFAM" id="SSF111321">
    <property type="entry name" value="AF1104-like"/>
    <property type="match status" value="1"/>
</dbReference>
<protein>
    <recommendedName>
        <fullName evidence="1">Damage-control phosphatase ARMT1-like metal-binding domain-containing protein</fullName>
    </recommendedName>
</protein>
<dbReference type="EMBL" id="QMQV01000019">
    <property type="protein sequence ID" value="RLE49890.1"/>
    <property type="molecule type" value="Genomic_DNA"/>
</dbReference>
<dbReference type="AlphaFoldDB" id="A0A497ET35"/>
<accession>A0A497ET35</accession>
<dbReference type="Gene3D" id="3.40.50.10880">
    <property type="entry name" value="Uncharacterised protein PF01937, DUF89, domain 3"/>
    <property type="match status" value="1"/>
</dbReference>
<dbReference type="PIRSF" id="PIRSF006593">
    <property type="entry name" value="UCP006593"/>
    <property type="match status" value="1"/>
</dbReference>
<dbReference type="Gene3D" id="1.10.285.20">
    <property type="entry name" value="Uncharacterised protein PF01937, DUF89, domain 2"/>
    <property type="match status" value="1"/>
</dbReference>
<dbReference type="InterPro" id="IPR014444">
    <property type="entry name" value="PH1575-like"/>
</dbReference>
<feature type="domain" description="Damage-control phosphatase ARMT1-like metal-binding" evidence="1">
    <location>
        <begin position="14"/>
        <end position="293"/>
    </location>
</feature>
<comment type="caution">
    <text evidence="2">The sequence shown here is derived from an EMBL/GenBank/DDBJ whole genome shotgun (WGS) entry which is preliminary data.</text>
</comment>
<evidence type="ECO:0000259" key="1">
    <source>
        <dbReference type="Pfam" id="PF01937"/>
    </source>
</evidence>
<sequence>MRPGDGRVALKLNPECVPCLVRTKIADLLKAKPQATLQDVKRVMSVIYQNIHELPPPVIATYAFREVKRVTGINDPYFDLKSSSIEMAIRLRSKALEHLSLLDADEALTYAVKIALIGNSLDVGVAGYQIPSIEALLSQLEGTFVLDDVAYLRDFSRKSRLALYLLDNAGEAVLDCVLAQVLKNMGLKVIAVVKSGSFQDDITVDYVEKAGLQSFFDEVIDNGSDSACVLIEVLNDRLRELVSEADFIVSKGMANYEYISEPEVLSRLDKPIFFLLRAKCPPVAKSLGVSEQSYVIKLFKSQHKAS</sequence>
<proteinExistence type="predicted"/>
<evidence type="ECO:0000313" key="2">
    <source>
        <dbReference type="EMBL" id="RLE49890.1"/>
    </source>
</evidence>
<dbReference type="InterPro" id="IPR002791">
    <property type="entry name" value="ARMT1-like_metal-bd"/>
</dbReference>
<evidence type="ECO:0000313" key="3">
    <source>
        <dbReference type="Proteomes" id="UP000278475"/>
    </source>
</evidence>
<gene>
    <name evidence="2" type="ORF">DRJ31_03335</name>
</gene>
<organism evidence="2 3">
    <name type="scientific">Thermoproteota archaeon</name>
    <dbReference type="NCBI Taxonomy" id="2056631"/>
    <lineage>
        <taxon>Archaea</taxon>
        <taxon>Thermoproteota</taxon>
    </lineage>
</organism>
<name>A0A497ET35_9CREN</name>
<dbReference type="Proteomes" id="UP000278475">
    <property type="component" value="Unassembled WGS sequence"/>
</dbReference>
<dbReference type="InterPro" id="IPR036075">
    <property type="entry name" value="ARMT-1-like_metal-bd_sf"/>
</dbReference>
<reference evidence="2 3" key="1">
    <citation type="submission" date="2018-06" db="EMBL/GenBank/DDBJ databases">
        <title>Extensive metabolic versatility and redundancy in microbially diverse, dynamic hydrothermal sediments.</title>
        <authorList>
            <person name="Dombrowski N."/>
            <person name="Teske A."/>
            <person name="Baker B.J."/>
        </authorList>
    </citation>
    <scope>NUCLEOTIDE SEQUENCE [LARGE SCALE GENOMIC DNA]</scope>
    <source>
        <strain evidence="2">B66_G16</strain>
    </source>
</reference>